<dbReference type="NCBIfam" id="NF005375">
    <property type="entry name" value="PRK06917.1"/>
    <property type="match status" value="1"/>
</dbReference>
<dbReference type="PIRSF" id="PIRSF000521">
    <property type="entry name" value="Transaminase_4ab_Lys_Orn"/>
    <property type="match status" value="1"/>
</dbReference>
<evidence type="ECO:0000256" key="5">
    <source>
        <dbReference type="RuleBase" id="RU003560"/>
    </source>
</evidence>
<dbReference type="InterPro" id="IPR015421">
    <property type="entry name" value="PyrdxlP-dep_Trfase_major"/>
</dbReference>
<protein>
    <submittedName>
        <fullName evidence="6">Aspartate aminotransferase family protein</fullName>
    </submittedName>
</protein>
<evidence type="ECO:0000256" key="4">
    <source>
        <dbReference type="ARBA" id="ARBA00022898"/>
    </source>
</evidence>
<keyword evidence="4 5" id="KW-0663">Pyridoxal phosphate</keyword>
<sequence length="443" mass="48119">MDQSYLIKPLLDKEYPVISHGNGVYLYDVTGKKYLDGSSGAVTASIGHHVQAVIDAMADQASKVSFVYRSQFSSVPAEKLATKLSSITPGDINWSFFVNSGTEAVETAMKISIQYWQEVGKPDKNQIISRWKSYHGITIGALSLSGHADRRKRFEPLLEKSPVVEPPYCYRCPFNLEYPSCGLKCAEDLERAILEIGNGNIAAFVAEPVIGAAAGAICPPDGYYQKISEICKKHDILFIADEVMTGIGRTGKMFAMEHWGVTPDIICIGKGMSAGYTPIAATLVSERIVESILKGSKVIMSGHTYSANPQSAAVALAVIEYIESQNLVSNGEQLGDYLLQKLSQLKQTYSFIGDVRGKGLLLGMEIVADHATKYPYSQEKAVTPRLVELAQKNGLLIYPASAGIEGIGGDAVIIAPPLSMNQLEMDELITILELTLNELQAEL</sequence>
<evidence type="ECO:0000256" key="3">
    <source>
        <dbReference type="ARBA" id="ARBA00022679"/>
    </source>
</evidence>
<dbReference type="PANTHER" id="PTHR43094:SF1">
    <property type="entry name" value="AMINOTRANSFERASE CLASS-III"/>
    <property type="match status" value="1"/>
</dbReference>
<dbReference type="InterPro" id="IPR005814">
    <property type="entry name" value="Aminotrans_3"/>
</dbReference>
<dbReference type="PROSITE" id="PS00600">
    <property type="entry name" value="AA_TRANSFER_CLASS_3"/>
    <property type="match status" value="1"/>
</dbReference>
<organism evidence="6 7">
    <name type="scientific">Sutcliffiella horikoshii</name>
    <dbReference type="NCBI Taxonomy" id="79883"/>
    <lineage>
        <taxon>Bacteria</taxon>
        <taxon>Bacillati</taxon>
        <taxon>Bacillota</taxon>
        <taxon>Bacilli</taxon>
        <taxon>Bacillales</taxon>
        <taxon>Bacillaceae</taxon>
        <taxon>Sutcliffiella</taxon>
    </lineage>
</organism>
<evidence type="ECO:0000313" key="7">
    <source>
        <dbReference type="Proteomes" id="UP000324517"/>
    </source>
</evidence>
<comment type="similarity">
    <text evidence="1 5">Belongs to the class-III pyridoxal-phosphate-dependent aminotransferase family.</text>
</comment>
<reference evidence="6 7" key="1">
    <citation type="submission" date="2019-08" db="EMBL/GenBank/DDBJ databases">
        <title>Bacillus genomes from the desert of Cuatro Cienegas, Coahuila.</title>
        <authorList>
            <person name="Olmedo-Alvarez G."/>
        </authorList>
    </citation>
    <scope>NUCLEOTIDE SEQUENCE [LARGE SCALE GENOMIC DNA]</scope>
    <source>
        <strain evidence="6 7">CH98b_3T</strain>
    </source>
</reference>
<dbReference type="InterPro" id="IPR015422">
    <property type="entry name" value="PyrdxlP-dep_Trfase_small"/>
</dbReference>
<dbReference type="RefSeq" id="WP_148978406.1">
    <property type="nucleotide sequence ID" value="NZ_JBNILM010000001.1"/>
</dbReference>
<dbReference type="GO" id="GO:0030170">
    <property type="term" value="F:pyridoxal phosphate binding"/>
    <property type="evidence" value="ECO:0007669"/>
    <property type="project" value="InterPro"/>
</dbReference>
<keyword evidence="2 6" id="KW-0032">Aminotransferase</keyword>
<evidence type="ECO:0000256" key="1">
    <source>
        <dbReference type="ARBA" id="ARBA00008954"/>
    </source>
</evidence>
<name>A0A5D4TFX9_9BACI</name>
<dbReference type="GO" id="GO:0008483">
    <property type="term" value="F:transaminase activity"/>
    <property type="evidence" value="ECO:0007669"/>
    <property type="project" value="UniProtKB-KW"/>
</dbReference>
<dbReference type="CDD" id="cd00610">
    <property type="entry name" value="OAT_like"/>
    <property type="match status" value="1"/>
</dbReference>
<dbReference type="Gene3D" id="3.40.640.10">
    <property type="entry name" value="Type I PLP-dependent aspartate aminotransferase-like (Major domain)"/>
    <property type="match status" value="1"/>
</dbReference>
<keyword evidence="3 6" id="KW-0808">Transferase</keyword>
<dbReference type="Pfam" id="PF00202">
    <property type="entry name" value="Aminotran_3"/>
    <property type="match status" value="1"/>
</dbReference>
<dbReference type="SUPFAM" id="SSF53383">
    <property type="entry name" value="PLP-dependent transferases"/>
    <property type="match status" value="1"/>
</dbReference>
<dbReference type="Gene3D" id="3.90.1150.10">
    <property type="entry name" value="Aspartate Aminotransferase, domain 1"/>
    <property type="match status" value="1"/>
</dbReference>
<accession>A0A5D4TFX9</accession>
<dbReference type="InterPro" id="IPR049704">
    <property type="entry name" value="Aminotrans_3_PPA_site"/>
</dbReference>
<proteinExistence type="inferred from homology"/>
<dbReference type="PANTHER" id="PTHR43094">
    <property type="entry name" value="AMINOTRANSFERASE"/>
    <property type="match status" value="1"/>
</dbReference>
<dbReference type="Proteomes" id="UP000324517">
    <property type="component" value="Unassembled WGS sequence"/>
</dbReference>
<dbReference type="FunFam" id="3.40.640.10:FF:000014">
    <property type="entry name" value="Adenosylmethionine-8-amino-7-oxononanoate aminotransferase, probable"/>
    <property type="match status" value="1"/>
</dbReference>
<dbReference type="EMBL" id="VTET01000001">
    <property type="protein sequence ID" value="TYS74740.1"/>
    <property type="molecule type" value="Genomic_DNA"/>
</dbReference>
<evidence type="ECO:0000256" key="2">
    <source>
        <dbReference type="ARBA" id="ARBA00022576"/>
    </source>
</evidence>
<gene>
    <name evidence="6" type="ORF">FZC75_03330</name>
</gene>
<dbReference type="InterPro" id="IPR015424">
    <property type="entry name" value="PyrdxlP-dep_Trfase"/>
</dbReference>
<dbReference type="AlphaFoldDB" id="A0A5D4TFX9"/>
<comment type="caution">
    <text evidence="6">The sequence shown here is derived from an EMBL/GenBank/DDBJ whole genome shotgun (WGS) entry which is preliminary data.</text>
</comment>
<evidence type="ECO:0000313" key="6">
    <source>
        <dbReference type="EMBL" id="TYS74740.1"/>
    </source>
</evidence>
<dbReference type="OrthoDB" id="9807885at2"/>